<dbReference type="GO" id="GO:0008017">
    <property type="term" value="F:microtubule binding"/>
    <property type="evidence" value="ECO:0007669"/>
    <property type="project" value="InterPro"/>
</dbReference>
<feature type="compositionally biased region" description="Polar residues" evidence="5">
    <location>
        <begin position="669"/>
        <end position="728"/>
    </location>
</feature>
<dbReference type="InterPro" id="IPR036872">
    <property type="entry name" value="CH_dom_sf"/>
</dbReference>
<dbReference type="AlphaFoldDB" id="A0A8T1M6U3"/>
<dbReference type="InterPro" id="IPR003108">
    <property type="entry name" value="GAR_dom"/>
</dbReference>
<feature type="compositionally biased region" description="Polar residues" evidence="5">
    <location>
        <begin position="815"/>
        <end position="837"/>
    </location>
</feature>
<dbReference type="Pfam" id="PF02187">
    <property type="entry name" value="GAS2"/>
    <property type="match status" value="1"/>
</dbReference>
<dbReference type="GO" id="GO:0051764">
    <property type="term" value="P:actin crosslink formation"/>
    <property type="evidence" value="ECO:0007669"/>
    <property type="project" value="TreeGrafter"/>
</dbReference>
<dbReference type="GO" id="GO:0001578">
    <property type="term" value="P:microtubule bundle formation"/>
    <property type="evidence" value="ECO:0007669"/>
    <property type="project" value="TreeGrafter"/>
</dbReference>
<dbReference type="SMART" id="SM00033">
    <property type="entry name" value="CH"/>
    <property type="match status" value="1"/>
</dbReference>
<name>A0A8T1M6U3_CLOSI</name>
<feature type="compositionally biased region" description="Low complexity" evidence="5">
    <location>
        <begin position="323"/>
        <end position="336"/>
    </location>
</feature>
<dbReference type="InterPro" id="IPR001715">
    <property type="entry name" value="CH_dom"/>
</dbReference>
<evidence type="ECO:0000256" key="1">
    <source>
        <dbReference type="ARBA" id="ARBA00004245"/>
    </source>
</evidence>
<dbReference type="GO" id="GO:0005737">
    <property type="term" value="C:cytoplasm"/>
    <property type="evidence" value="ECO:0007669"/>
    <property type="project" value="TreeGrafter"/>
</dbReference>
<dbReference type="PROSITE" id="PS50021">
    <property type="entry name" value="CH"/>
    <property type="match status" value="1"/>
</dbReference>
<dbReference type="GO" id="GO:0035371">
    <property type="term" value="C:microtubule plus-end"/>
    <property type="evidence" value="ECO:0007669"/>
    <property type="project" value="TreeGrafter"/>
</dbReference>
<dbReference type="GO" id="GO:0001725">
    <property type="term" value="C:stress fiber"/>
    <property type="evidence" value="ECO:0007669"/>
    <property type="project" value="TreeGrafter"/>
</dbReference>
<dbReference type="PROSITE" id="PS51460">
    <property type="entry name" value="GAR"/>
    <property type="match status" value="1"/>
</dbReference>
<feature type="region of interest" description="Disordered" evidence="5">
    <location>
        <begin position="81"/>
        <end position="104"/>
    </location>
</feature>
<evidence type="ECO:0000256" key="4">
    <source>
        <dbReference type="ARBA" id="ARBA00038441"/>
    </source>
</evidence>
<evidence type="ECO:0000259" key="7">
    <source>
        <dbReference type="PROSITE" id="PS51460"/>
    </source>
</evidence>
<evidence type="ECO:0000313" key="9">
    <source>
        <dbReference type="Proteomes" id="UP000286415"/>
    </source>
</evidence>
<feature type="domain" description="Calponin-homology (CH)" evidence="6">
    <location>
        <begin position="149"/>
        <end position="294"/>
    </location>
</feature>
<reference evidence="8 9" key="1">
    <citation type="journal article" date="2018" name="Biotechnol. Adv.">
        <title>Improved genomic resources and new bioinformatic workflow for the carcinogenic parasite Clonorchis sinensis: Biotechnological implications.</title>
        <authorList>
            <person name="Wang D."/>
            <person name="Korhonen P.K."/>
            <person name="Gasser R.B."/>
            <person name="Young N.D."/>
        </authorList>
    </citation>
    <scope>NUCLEOTIDE SEQUENCE [LARGE SCALE GENOMIC DNA]</scope>
    <source>
        <strain evidence="8">Cs-k2</strain>
    </source>
</reference>
<feature type="compositionally biased region" description="Polar residues" evidence="5">
    <location>
        <begin position="780"/>
        <end position="793"/>
    </location>
</feature>
<dbReference type="GO" id="GO:0051015">
    <property type="term" value="F:actin filament binding"/>
    <property type="evidence" value="ECO:0007669"/>
    <property type="project" value="TreeGrafter"/>
</dbReference>
<keyword evidence="3" id="KW-0206">Cytoskeleton</keyword>
<dbReference type="GO" id="GO:1904825">
    <property type="term" value="P:protein localization to microtubule plus-end"/>
    <property type="evidence" value="ECO:0007669"/>
    <property type="project" value="TreeGrafter"/>
</dbReference>
<feature type="compositionally biased region" description="Polar residues" evidence="5">
    <location>
        <begin position="81"/>
        <end position="101"/>
    </location>
</feature>
<dbReference type="InterPro" id="IPR036534">
    <property type="entry name" value="GAR_dom_sf"/>
</dbReference>
<evidence type="ECO:0000256" key="3">
    <source>
        <dbReference type="ARBA" id="ARBA00023212"/>
    </source>
</evidence>
<dbReference type="Gene3D" id="3.30.920.20">
    <property type="entry name" value="Gas2-like domain"/>
    <property type="match status" value="1"/>
</dbReference>
<dbReference type="GO" id="GO:0008093">
    <property type="term" value="F:cytoskeletal anchor activity"/>
    <property type="evidence" value="ECO:0007669"/>
    <property type="project" value="TreeGrafter"/>
</dbReference>
<keyword evidence="9" id="KW-1185">Reference proteome</keyword>
<evidence type="ECO:0000259" key="6">
    <source>
        <dbReference type="PROSITE" id="PS50021"/>
    </source>
</evidence>
<gene>
    <name evidence="8" type="ORF">CSKR_103974</name>
</gene>
<evidence type="ECO:0000256" key="5">
    <source>
        <dbReference type="SAM" id="MobiDB-lite"/>
    </source>
</evidence>
<dbReference type="SUPFAM" id="SSF47576">
    <property type="entry name" value="Calponin-homology domain, CH-domain"/>
    <property type="match status" value="1"/>
</dbReference>
<evidence type="ECO:0000256" key="2">
    <source>
        <dbReference type="ARBA" id="ARBA00022490"/>
    </source>
</evidence>
<dbReference type="SMART" id="SM00243">
    <property type="entry name" value="GAS2"/>
    <property type="match status" value="1"/>
</dbReference>
<protein>
    <submittedName>
        <fullName evidence="8">GAS2-like protein pickled eggs</fullName>
    </submittedName>
</protein>
<dbReference type="EMBL" id="NIRI02000056">
    <property type="protein sequence ID" value="KAG5445134.1"/>
    <property type="molecule type" value="Genomic_DNA"/>
</dbReference>
<organism evidence="8 9">
    <name type="scientific">Clonorchis sinensis</name>
    <name type="common">Chinese liver fluke</name>
    <dbReference type="NCBI Taxonomy" id="79923"/>
    <lineage>
        <taxon>Eukaryota</taxon>
        <taxon>Metazoa</taxon>
        <taxon>Spiralia</taxon>
        <taxon>Lophotrochozoa</taxon>
        <taxon>Platyhelminthes</taxon>
        <taxon>Trematoda</taxon>
        <taxon>Digenea</taxon>
        <taxon>Opisthorchiida</taxon>
        <taxon>Opisthorchiata</taxon>
        <taxon>Opisthorchiidae</taxon>
        <taxon>Clonorchis</taxon>
    </lineage>
</organism>
<dbReference type="OrthoDB" id="206130at2759"/>
<dbReference type="Pfam" id="PF00307">
    <property type="entry name" value="CH"/>
    <property type="match status" value="1"/>
</dbReference>
<dbReference type="PANTHER" id="PTHR46756:SF18">
    <property type="entry name" value="GAS2-LIKE PROTEIN PICKLED EGGS"/>
    <property type="match status" value="1"/>
</dbReference>
<evidence type="ECO:0000313" key="8">
    <source>
        <dbReference type="EMBL" id="KAG5445134.1"/>
    </source>
</evidence>
<feature type="region of interest" description="Disordered" evidence="5">
    <location>
        <begin position="378"/>
        <end position="403"/>
    </location>
</feature>
<dbReference type="SUPFAM" id="SSF143575">
    <property type="entry name" value="GAS2 domain-like"/>
    <property type="match status" value="1"/>
</dbReference>
<dbReference type="Gene3D" id="1.10.418.10">
    <property type="entry name" value="Calponin-like domain"/>
    <property type="match status" value="1"/>
</dbReference>
<accession>A0A8T1M6U3</accession>
<proteinExistence type="inferred from homology"/>
<comment type="similarity">
    <text evidence="4">Belongs to the GAS2 family.</text>
</comment>
<keyword evidence="2" id="KW-0963">Cytoplasm</keyword>
<reference evidence="8 9" key="2">
    <citation type="journal article" date="2021" name="Genomics">
        <title>High-quality reference genome for Clonorchis sinensis.</title>
        <authorList>
            <person name="Young N.D."/>
            <person name="Stroehlein A.J."/>
            <person name="Kinkar L."/>
            <person name="Wang T."/>
            <person name="Sohn W.M."/>
            <person name="Chang B.C.H."/>
            <person name="Kaur P."/>
            <person name="Weisz D."/>
            <person name="Dudchenko O."/>
            <person name="Aiden E.L."/>
            <person name="Korhonen P.K."/>
            <person name="Gasser R.B."/>
        </authorList>
    </citation>
    <scope>NUCLEOTIDE SEQUENCE [LARGE SCALE GENOMIC DNA]</scope>
    <source>
        <strain evidence="8">Cs-k2</strain>
    </source>
</reference>
<dbReference type="PANTHER" id="PTHR46756">
    <property type="entry name" value="TRANSGELIN"/>
    <property type="match status" value="1"/>
</dbReference>
<feature type="domain" description="GAR" evidence="7">
    <location>
        <begin position="433"/>
        <end position="505"/>
    </location>
</feature>
<dbReference type="Proteomes" id="UP000286415">
    <property type="component" value="Unassembled WGS sequence"/>
</dbReference>
<dbReference type="GO" id="GO:0005884">
    <property type="term" value="C:actin filament"/>
    <property type="evidence" value="ECO:0007669"/>
    <property type="project" value="TreeGrafter"/>
</dbReference>
<dbReference type="GO" id="GO:0031110">
    <property type="term" value="P:regulation of microtubule polymerization or depolymerization"/>
    <property type="evidence" value="ECO:0007669"/>
    <property type="project" value="TreeGrafter"/>
</dbReference>
<comment type="subcellular location">
    <subcellularLocation>
        <location evidence="1">Cytoplasm</location>
        <location evidence="1">Cytoskeleton</location>
    </subcellularLocation>
</comment>
<comment type="caution">
    <text evidence="8">The sequence shown here is derived from an EMBL/GenBank/DDBJ whole genome shotgun (WGS) entry which is preliminary data.</text>
</comment>
<sequence length="885" mass="97703">MSIATQNGGRCSSLPPSTFNNEDCLAVLDLSAESMVPRRIPSSILQHNSKERHKNSKLEPSDVAQGPTYFSSCNVFQSYPTSEDSQVHQSTRVSPSGSSLVTDEDSGYGRIAHPAFGQTGSSSSIANSGLSVADNISSSDSAPRDELLIVMTEDLVDWFQRMYPRLSEHFDVDNFFEKLSDGVLLCRYANDLHHLLTDHCSKTRKEGRLQLNGTRIGGVQAYLPAGCPVYQTRGLQGSSATCGFVSRDNVSNFLTWCRQLGMLDSVLFESEDLVCRKNPRNVAICLLELARLGGRFGMAIPELIQLEVEIDEELATESHDSRSLTQRSSEISSSSSSITEHDRIVYCRRASCGVDKHVAESKLQEPVLGSSFCCSTGDERGDGPRDRAYKSNRSSELRKLKKQQDYSVRKHTSNVKETVVSGKRKPELNRPIVDMRSLDEIVRDLLSQCTCPQTFPMIRVSEGRYLFGDKCTQIFVRILRNHVMVRVGGGWDTLNHFLTKYDECRKANPPNYRFPSESVFPSKMRQAKVNPSDADQVLASIRPCNTTPPSKEGSPIKGQGILCAIKKSPSRELPNGQRCDDLESHKKYNGDTVIPVGKAVSTESYQNGTCNLDQPEAYSTPNLTLVDTSEPKVFPELVSTQQTTADNVPNNIFNGLCKPSCTATEQLEMTQLPSSDSRNGANDTERNSSVPLMKSTSRKTNCNNVFDRLSNSTQRKPSLGQLLNQDGSKASRPIEALFKASKPKQSRSTKPMPLIRVDRKLQQQQCAKAESTERAHPTRPLSSGRGSRFQDASTPLFVDADPPHKIGAKHRLSSRGMNEQTVNSRRPSAPQSLTSPVSPVGLSTFDCSDGGFSRIPRPIRSYSLSRIPLSTTSIARLNLTTVHDI</sequence>
<feature type="region of interest" description="Disordered" evidence="5">
    <location>
        <begin position="669"/>
        <end position="837"/>
    </location>
</feature>
<feature type="region of interest" description="Disordered" evidence="5">
    <location>
        <begin position="317"/>
        <end position="336"/>
    </location>
</feature>
<feature type="region of interest" description="Disordered" evidence="5">
    <location>
        <begin position="41"/>
        <end position="64"/>
    </location>
</feature>